<proteinExistence type="predicted"/>
<protein>
    <submittedName>
        <fullName evidence="1">Uncharacterized protein</fullName>
    </submittedName>
</protein>
<dbReference type="RefSeq" id="WP_061899173.1">
    <property type="nucleotide sequence ID" value="NZ_LOBP01000046.1"/>
</dbReference>
<evidence type="ECO:0000313" key="1">
    <source>
        <dbReference type="EMBL" id="KYN90559.1"/>
    </source>
</evidence>
<evidence type="ECO:0000313" key="2">
    <source>
        <dbReference type="Proteomes" id="UP000075609"/>
    </source>
</evidence>
<gene>
    <name evidence="1" type="ORF">ATY35_09720</name>
</gene>
<dbReference type="EMBL" id="LOBP01000046">
    <property type="protein sequence ID" value="KYN90559.1"/>
    <property type="molecule type" value="Genomic_DNA"/>
</dbReference>
<comment type="caution">
    <text evidence="1">The sequence shown here is derived from an EMBL/GenBank/DDBJ whole genome shotgun (WGS) entry which is preliminary data.</text>
</comment>
<sequence length="99" mass="11027">MKYTTQYLKSDSYESFYAECEKAGLVQDGEIVTSSHNYALVLLGELQKPTGKMLTDKEGNEYAETVPVFGYHANIRFKTDVGLSHLAVDVDTPLVVFAE</sequence>
<keyword evidence="2" id="KW-1185">Reference proteome</keyword>
<organism evidence="1 2">
    <name type="scientific">Vibrio cidicii</name>
    <dbReference type="NCBI Taxonomy" id="1763883"/>
    <lineage>
        <taxon>Bacteria</taxon>
        <taxon>Pseudomonadati</taxon>
        <taxon>Pseudomonadota</taxon>
        <taxon>Gammaproteobacteria</taxon>
        <taxon>Vibrionales</taxon>
        <taxon>Vibrionaceae</taxon>
        <taxon>Vibrio</taxon>
    </lineage>
</organism>
<reference evidence="1 2" key="1">
    <citation type="submission" date="2015-12" db="EMBL/GenBank/DDBJ databases">
        <authorList>
            <person name="Tarr C.L."/>
            <person name="Gladney L.M."/>
        </authorList>
    </citation>
    <scope>NUCLEOTIDE SEQUENCE [LARGE SCALE GENOMIC DNA]</scope>
    <source>
        <strain evidence="1 2">1048-83</strain>
    </source>
</reference>
<dbReference type="Proteomes" id="UP000075609">
    <property type="component" value="Unassembled WGS sequence"/>
</dbReference>
<name>A0ABR5W6H3_9VIBR</name>
<accession>A0ABR5W6H3</accession>